<name>A0ABR4RDB8_BORBO</name>
<comment type="caution">
    <text evidence="2">The sequence shown here is derived from an EMBL/GenBank/DDBJ whole genome shotgun (WGS) entry which is preliminary data.</text>
</comment>
<evidence type="ECO:0000256" key="1">
    <source>
        <dbReference type="SAM" id="MobiDB-lite"/>
    </source>
</evidence>
<dbReference type="Proteomes" id="UP000025756">
    <property type="component" value="Unassembled WGS sequence"/>
</dbReference>
<proteinExistence type="predicted"/>
<accession>A0ABR4RDB8</accession>
<sequence length="80" mass="8759">MNKHKTRVAAFDQASPGGILGAWVDRQIEKPLAFDYRFARIPLFSIHFQYSFNPLSAGRGMRKKRPAIAGRPGTGGLSGA</sequence>
<feature type="region of interest" description="Disordered" evidence="1">
    <location>
        <begin position="58"/>
        <end position="80"/>
    </location>
</feature>
<dbReference type="EMBL" id="JGWH01000112">
    <property type="protein sequence ID" value="KCV33971.1"/>
    <property type="molecule type" value="Genomic_DNA"/>
</dbReference>
<evidence type="ECO:0000313" key="3">
    <source>
        <dbReference type="Proteomes" id="UP000025756"/>
    </source>
</evidence>
<reference evidence="2 3" key="1">
    <citation type="submission" date="2014-03" db="EMBL/GenBank/DDBJ databases">
        <title>Genome sequence of Bordetella bronchiseptica.</title>
        <authorList>
            <person name="Harvill E."/>
            <person name="Goodfield L.L."/>
            <person name="Ivanov Y.V."/>
            <person name="Meyer J.A."/>
            <person name="Muse S.J."/>
            <person name="Jacobs N."/>
            <person name="Bendor L."/>
            <person name="Smallridge W.E."/>
            <person name="Brinkac L.M."/>
            <person name="Sanka R."/>
            <person name="Kim M."/>
            <person name="Losada L."/>
        </authorList>
    </citation>
    <scope>NUCLEOTIDE SEQUENCE [LARGE SCALE GENOMIC DNA]</scope>
    <source>
        <strain evidence="2 3">00-P-2796</strain>
    </source>
</reference>
<evidence type="ECO:0000313" key="2">
    <source>
        <dbReference type="EMBL" id="KCV33971.1"/>
    </source>
</evidence>
<gene>
    <name evidence="2" type="ORF">L490_1885</name>
</gene>
<organism evidence="2 3">
    <name type="scientific">Bordetella bronchiseptica 00-P-2796</name>
    <dbReference type="NCBI Taxonomy" id="1331199"/>
    <lineage>
        <taxon>Bacteria</taxon>
        <taxon>Pseudomonadati</taxon>
        <taxon>Pseudomonadota</taxon>
        <taxon>Betaproteobacteria</taxon>
        <taxon>Burkholderiales</taxon>
        <taxon>Alcaligenaceae</taxon>
        <taxon>Bordetella</taxon>
    </lineage>
</organism>
<protein>
    <submittedName>
        <fullName evidence="2">Uncharacterized protein</fullName>
    </submittedName>
</protein>
<keyword evidence="3" id="KW-1185">Reference proteome</keyword>